<accession>A0ACA9QES7</accession>
<gene>
    <name evidence="1" type="ORF">RPERSI_LOCUS13884</name>
</gene>
<feature type="non-terminal residue" evidence="1">
    <location>
        <position position="1"/>
    </location>
</feature>
<dbReference type="Proteomes" id="UP000789920">
    <property type="component" value="Unassembled WGS sequence"/>
</dbReference>
<organism evidence="1 2">
    <name type="scientific">Racocetra persica</name>
    <dbReference type="NCBI Taxonomy" id="160502"/>
    <lineage>
        <taxon>Eukaryota</taxon>
        <taxon>Fungi</taxon>
        <taxon>Fungi incertae sedis</taxon>
        <taxon>Mucoromycota</taxon>
        <taxon>Glomeromycotina</taxon>
        <taxon>Glomeromycetes</taxon>
        <taxon>Diversisporales</taxon>
        <taxon>Gigasporaceae</taxon>
        <taxon>Racocetra</taxon>
    </lineage>
</organism>
<keyword evidence="2" id="KW-1185">Reference proteome</keyword>
<name>A0ACA9QES7_9GLOM</name>
<protein>
    <submittedName>
        <fullName evidence="1">24475_t:CDS:1</fullName>
    </submittedName>
</protein>
<reference evidence="1" key="1">
    <citation type="submission" date="2021-06" db="EMBL/GenBank/DDBJ databases">
        <authorList>
            <person name="Kallberg Y."/>
            <person name="Tangrot J."/>
            <person name="Rosling A."/>
        </authorList>
    </citation>
    <scope>NUCLEOTIDE SEQUENCE</scope>
    <source>
        <strain evidence="1">MA461A</strain>
    </source>
</reference>
<evidence type="ECO:0000313" key="2">
    <source>
        <dbReference type="Proteomes" id="UP000789920"/>
    </source>
</evidence>
<evidence type="ECO:0000313" key="1">
    <source>
        <dbReference type="EMBL" id="CAG8748062.1"/>
    </source>
</evidence>
<proteinExistence type="predicted"/>
<sequence length="414" mass="48447">STSIQNTPLPENLTPIGDLISFDKNIPTYYLNVSNVPVVDFLTNELIKWLTKPGIKNNKKIRSKPIPKTEKEWFDLMESNNNKPNLDIEVLWPISFPDNKEHCEFTEIEKLNFEAGMTEERAQRILNTIDNYEYLIRVKFIRDNTVISVEKTKRGFKIIDKYEPICESKKAEIDEKFLVREVSEQSEVGKLDSNAVVYGLYRIRKPDVNRLIPMKNRALNWHGLTEIRRQKINDWEKKMRIPGARVQDVAELEKILKQPITLLDITHSTIFNRKKYRSVEYYKDNTWKAINNAFQGPQTIWLMGVGDENQRVSQFVLEDGHVFRTWIKYTDIIKAYKELFEDMVNWQFHKNIINEEKKLILLKSLKVVDLAEQVFGANHAGSQLANEINKWCPISEKINDVIRQACVEHGHGGR</sequence>
<comment type="caution">
    <text evidence="1">The sequence shown here is derived from an EMBL/GenBank/DDBJ whole genome shotgun (WGS) entry which is preliminary data.</text>
</comment>
<dbReference type="EMBL" id="CAJVQC010031293">
    <property type="protein sequence ID" value="CAG8748062.1"/>
    <property type="molecule type" value="Genomic_DNA"/>
</dbReference>